<dbReference type="NCBIfam" id="TIGR01167">
    <property type="entry name" value="LPXTG_anchor"/>
    <property type="match status" value="1"/>
</dbReference>
<evidence type="ECO:0000256" key="3">
    <source>
        <dbReference type="SAM" id="SignalP"/>
    </source>
</evidence>
<keyword evidence="2" id="KW-0472">Membrane</keyword>
<protein>
    <recommendedName>
        <fullName evidence="6">Gram-positive cocci surface proteins LPxTG domain-containing protein</fullName>
    </recommendedName>
</protein>
<accession>A0ABX3LL63</accession>
<evidence type="ECO:0000313" key="5">
    <source>
        <dbReference type="Proteomes" id="UP000190306"/>
    </source>
</evidence>
<evidence type="ECO:0000313" key="4">
    <source>
        <dbReference type="EMBL" id="OOQ52204.1"/>
    </source>
</evidence>
<keyword evidence="5" id="KW-1185">Reference proteome</keyword>
<name>A0ABX3LL63_STRAT</name>
<keyword evidence="2" id="KW-1133">Transmembrane helix</keyword>
<feature type="transmembrane region" description="Helical" evidence="2">
    <location>
        <begin position="281"/>
        <end position="301"/>
    </location>
</feature>
<proteinExistence type="predicted"/>
<feature type="compositionally biased region" description="Polar residues" evidence="1">
    <location>
        <begin position="255"/>
        <end position="267"/>
    </location>
</feature>
<evidence type="ECO:0000256" key="2">
    <source>
        <dbReference type="SAM" id="Phobius"/>
    </source>
</evidence>
<keyword evidence="2" id="KW-0812">Transmembrane</keyword>
<gene>
    <name evidence="4" type="ORF">AFM16_14890</name>
</gene>
<sequence>MPMRPCTHATLCLATAAALLAVPARAGAADEPGPRCAGADTGAFPLTTRLRGGPRAYRPGAGHGTWYLDLTNTTDGTCTGVHPVVVLVDAHRALEPTQPRLEFYADGRPHPVRFETTDEDELVGAFTEGPEGTAEEFPGFTVGPGRTLSVRLRLALAAGTAPNDVTVNAAVVQRQGDDGEWVGQSNDYRFSVSPEADPDPDPDPETNPDAETETEAQPTPTSPTATAPPPPGRTPVPPVEPGKPSAETVRPGTSGDPTRTATASPSGEQADDEELASTGPLPTVALTAAAALLLALGAFLVRSRRRP</sequence>
<evidence type="ECO:0000256" key="1">
    <source>
        <dbReference type="SAM" id="MobiDB-lite"/>
    </source>
</evidence>
<feature type="compositionally biased region" description="Low complexity" evidence="1">
    <location>
        <begin position="215"/>
        <end position="225"/>
    </location>
</feature>
<feature type="signal peptide" evidence="3">
    <location>
        <begin position="1"/>
        <end position="28"/>
    </location>
</feature>
<organism evidence="4 5">
    <name type="scientific">Streptomyces antibioticus</name>
    <dbReference type="NCBI Taxonomy" id="1890"/>
    <lineage>
        <taxon>Bacteria</taxon>
        <taxon>Bacillati</taxon>
        <taxon>Actinomycetota</taxon>
        <taxon>Actinomycetes</taxon>
        <taxon>Kitasatosporales</taxon>
        <taxon>Streptomycetaceae</taxon>
        <taxon>Streptomyces</taxon>
    </lineage>
</organism>
<comment type="caution">
    <text evidence="4">The sequence shown here is derived from an EMBL/GenBank/DDBJ whole genome shotgun (WGS) entry which is preliminary data.</text>
</comment>
<feature type="compositionally biased region" description="Pro residues" evidence="1">
    <location>
        <begin position="226"/>
        <end position="241"/>
    </location>
</feature>
<feature type="region of interest" description="Disordered" evidence="1">
    <location>
        <begin position="176"/>
        <end position="279"/>
    </location>
</feature>
<dbReference type="EMBL" id="LHQL01000008">
    <property type="protein sequence ID" value="OOQ52204.1"/>
    <property type="molecule type" value="Genomic_DNA"/>
</dbReference>
<keyword evidence="3" id="KW-0732">Signal</keyword>
<reference evidence="4 5" key="1">
    <citation type="submission" date="2015-07" db="EMBL/GenBank/DDBJ databases">
        <title>Draft Genome Sequence of Streptomyces antibioticus, IMRU 3720 reveals insights in the evolution of actinomycin biosynthetic gene clusters in Streptomyces.</title>
        <authorList>
            <person name="Crnovcic I."/>
            <person name="Ruckert C."/>
            <person name="Kalinowksi J."/>
            <person name="Keller U."/>
        </authorList>
    </citation>
    <scope>NUCLEOTIDE SEQUENCE [LARGE SCALE GENOMIC DNA]</scope>
    <source>
        <strain evidence="4 5">DSM 41481</strain>
    </source>
</reference>
<dbReference type="Proteomes" id="UP000190306">
    <property type="component" value="Chromosome"/>
</dbReference>
<feature type="chain" id="PRO_5045775841" description="Gram-positive cocci surface proteins LPxTG domain-containing protein" evidence="3">
    <location>
        <begin position="29"/>
        <end position="307"/>
    </location>
</feature>
<feature type="compositionally biased region" description="Acidic residues" evidence="1">
    <location>
        <begin position="196"/>
        <end position="214"/>
    </location>
</feature>
<evidence type="ECO:0008006" key="6">
    <source>
        <dbReference type="Google" id="ProtNLM"/>
    </source>
</evidence>